<dbReference type="AlphaFoldDB" id="A0AA85JWV2"/>
<keyword evidence="1" id="KW-1185">Reference proteome</keyword>
<name>A0AA85JWV2_TRIRE</name>
<organism evidence="1 2">
    <name type="scientific">Trichobilharzia regenti</name>
    <name type="common">Nasal bird schistosome</name>
    <dbReference type="NCBI Taxonomy" id="157069"/>
    <lineage>
        <taxon>Eukaryota</taxon>
        <taxon>Metazoa</taxon>
        <taxon>Spiralia</taxon>
        <taxon>Lophotrochozoa</taxon>
        <taxon>Platyhelminthes</taxon>
        <taxon>Trematoda</taxon>
        <taxon>Digenea</taxon>
        <taxon>Strigeidida</taxon>
        <taxon>Schistosomatoidea</taxon>
        <taxon>Schistosomatidae</taxon>
        <taxon>Trichobilharzia</taxon>
    </lineage>
</organism>
<proteinExistence type="predicted"/>
<sequence>EQITAAPNSAVLKWMYNGVDKFDPRIHAGIYTCRAVNPYSSSVKQVYIPYDLMPT</sequence>
<reference evidence="2" key="2">
    <citation type="submission" date="2023-11" db="UniProtKB">
        <authorList>
            <consortium name="WormBaseParasite"/>
        </authorList>
    </citation>
    <scope>IDENTIFICATION</scope>
</reference>
<evidence type="ECO:0008006" key="3">
    <source>
        <dbReference type="Google" id="ProtNLM"/>
    </source>
</evidence>
<dbReference type="Proteomes" id="UP000050795">
    <property type="component" value="Unassembled WGS sequence"/>
</dbReference>
<protein>
    <recommendedName>
        <fullName evidence="3">Ig-like domain-containing protein</fullName>
    </recommendedName>
</protein>
<evidence type="ECO:0000313" key="1">
    <source>
        <dbReference type="Proteomes" id="UP000050795"/>
    </source>
</evidence>
<dbReference type="WBParaSite" id="TREG1_62680.1">
    <property type="protein sequence ID" value="TREG1_62680.1"/>
    <property type="gene ID" value="TREG1_62680"/>
</dbReference>
<evidence type="ECO:0000313" key="2">
    <source>
        <dbReference type="WBParaSite" id="TREG1_62680.1"/>
    </source>
</evidence>
<reference evidence="1" key="1">
    <citation type="submission" date="2022-06" db="EMBL/GenBank/DDBJ databases">
        <authorList>
            <person name="Berger JAMES D."/>
            <person name="Berger JAMES D."/>
        </authorList>
    </citation>
    <scope>NUCLEOTIDE SEQUENCE [LARGE SCALE GENOMIC DNA]</scope>
</reference>
<accession>A0AA85JWV2</accession>